<dbReference type="AlphaFoldDB" id="A0A2W7RJ13"/>
<protein>
    <submittedName>
        <fullName evidence="1">Uncharacterized protein</fullName>
    </submittedName>
</protein>
<sequence>MYERMHGIHLLNQVQMSSLESAVSPPFQLPWDEMRKACFKIQLGEKRILGLVNSKTVYLS</sequence>
<proteinExistence type="predicted"/>
<name>A0A2W7RJ13_9BACT</name>
<dbReference type="EMBL" id="QKZU01000002">
    <property type="protein sequence ID" value="PZX60384.1"/>
    <property type="molecule type" value="Genomic_DNA"/>
</dbReference>
<comment type="caution">
    <text evidence="1">The sequence shown here is derived from an EMBL/GenBank/DDBJ whole genome shotgun (WGS) entry which is preliminary data.</text>
</comment>
<gene>
    <name evidence="1" type="ORF">LV84_00660</name>
</gene>
<dbReference type="Proteomes" id="UP000249115">
    <property type="component" value="Unassembled WGS sequence"/>
</dbReference>
<reference evidence="1 2" key="1">
    <citation type="submission" date="2018-06" db="EMBL/GenBank/DDBJ databases">
        <title>Genomic Encyclopedia of Archaeal and Bacterial Type Strains, Phase II (KMG-II): from individual species to whole genera.</title>
        <authorList>
            <person name="Goeker M."/>
        </authorList>
    </citation>
    <scope>NUCLEOTIDE SEQUENCE [LARGE SCALE GENOMIC DNA]</scope>
    <source>
        <strain evidence="1 2">DSM 22686</strain>
    </source>
</reference>
<organism evidence="1 2">
    <name type="scientific">Algoriphagus ratkowskyi</name>
    <dbReference type="NCBI Taxonomy" id="57028"/>
    <lineage>
        <taxon>Bacteria</taxon>
        <taxon>Pseudomonadati</taxon>
        <taxon>Bacteroidota</taxon>
        <taxon>Cytophagia</taxon>
        <taxon>Cytophagales</taxon>
        <taxon>Cyclobacteriaceae</taxon>
        <taxon>Algoriphagus</taxon>
    </lineage>
</organism>
<evidence type="ECO:0000313" key="2">
    <source>
        <dbReference type="Proteomes" id="UP000249115"/>
    </source>
</evidence>
<accession>A0A2W7RJ13</accession>
<evidence type="ECO:0000313" key="1">
    <source>
        <dbReference type="EMBL" id="PZX60384.1"/>
    </source>
</evidence>